<dbReference type="Proteomes" id="UP000598996">
    <property type="component" value="Unassembled WGS sequence"/>
</dbReference>
<evidence type="ECO:0000313" key="1">
    <source>
        <dbReference type="EMBL" id="MBL7256002.1"/>
    </source>
</evidence>
<sequence length="74" mass="8278">MLDEVDHGRRGIRDHLPVISIGLHKIVSDRADIDGVKIRPDNRGFLDAEPSRRIAYQALHDVLRGRGGKIETSP</sequence>
<keyword evidence="2" id="KW-1185">Reference proteome</keyword>
<dbReference type="EMBL" id="JAENHO010000004">
    <property type="protein sequence ID" value="MBL7256002.1"/>
    <property type="molecule type" value="Genomic_DNA"/>
</dbReference>
<gene>
    <name evidence="1" type="ORF">JKJ07_17025</name>
</gene>
<comment type="caution">
    <text evidence="1">The sequence shown here is derived from an EMBL/GenBank/DDBJ whole genome shotgun (WGS) entry which is preliminary data.</text>
</comment>
<organism evidence="1 2">
    <name type="scientific">Paractinoplanes lichenicola</name>
    <dbReference type="NCBI Taxonomy" id="2802976"/>
    <lineage>
        <taxon>Bacteria</taxon>
        <taxon>Bacillati</taxon>
        <taxon>Actinomycetota</taxon>
        <taxon>Actinomycetes</taxon>
        <taxon>Micromonosporales</taxon>
        <taxon>Micromonosporaceae</taxon>
        <taxon>Paractinoplanes</taxon>
    </lineage>
</organism>
<protein>
    <submittedName>
        <fullName evidence="1">Uncharacterized protein</fullName>
    </submittedName>
</protein>
<reference evidence="1 2" key="1">
    <citation type="submission" date="2021-01" db="EMBL/GenBank/DDBJ databases">
        <title>Actinoplanes sp. nov. LDG1-01 isolated from lichen.</title>
        <authorList>
            <person name="Saeng-In P."/>
            <person name="Phongsopitanun W."/>
            <person name="Kanchanasin P."/>
            <person name="Yuki M."/>
            <person name="Kudo T."/>
            <person name="Ohkuma M."/>
            <person name="Tanasupawat S."/>
        </authorList>
    </citation>
    <scope>NUCLEOTIDE SEQUENCE [LARGE SCALE GENOMIC DNA]</scope>
    <source>
        <strain evidence="1 2">LDG1-01</strain>
    </source>
</reference>
<accession>A0ABS1VQG1</accession>
<evidence type="ECO:0000313" key="2">
    <source>
        <dbReference type="Proteomes" id="UP000598996"/>
    </source>
</evidence>
<proteinExistence type="predicted"/>
<name>A0ABS1VQG1_9ACTN</name>
<dbReference type="RefSeq" id="WP_202992520.1">
    <property type="nucleotide sequence ID" value="NZ_JAENHO010000004.1"/>
</dbReference>